<dbReference type="Gene3D" id="3.60.21.10">
    <property type="match status" value="1"/>
</dbReference>
<dbReference type="GO" id="GO:0016787">
    <property type="term" value="F:hydrolase activity"/>
    <property type="evidence" value="ECO:0007669"/>
    <property type="project" value="InterPro"/>
</dbReference>
<dbReference type="Proteomes" id="UP000266723">
    <property type="component" value="Unassembled WGS sequence"/>
</dbReference>
<evidence type="ECO:0000256" key="3">
    <source>
        <dbReference type="ARBA" id="ARBA00023002"/>
    </source>
</evidence>
<reference evidence="6" key="2">
    <citation type="submission" date="2019-12" db="EMBL/GenBank/DDBJ databases">
        <authorList>
            <person name="Studholme D.J."/>
            <person name="Sarris P."/>
        </authorList>
    </citation>
    <scope>NUCLEOTIDE SEQUENCE</scope>
    <source>
        <strain evidence="6">PFS-1207/04</strain>
        <tissue evidence="6">Leaf</tissue>
    </source>
</reference>
<reference evidence="5" key="1">
    <citation type="submission" date="2019-12" db="EMBL/GenBank/DDBJ databases">
        <title>Genome sequencing and annotation of Brassica cretica.</title>
        <authorList>
            <person name="Studholme D.J."/>
            <person name="Sarris P.F."/>
        </authorList>
    </citation>
    <scope>NUCLEOTIDE SEQUENCE</scope>
    <source>
        <strain evidence="5">PFS-102/07</strain>
        <tissue evidence="5">Leaf</tissue>
    </source>
</reference>
<dbReference type="InterPro" id="IPR036812">
    <property type="entry name" value="NAD(P)_OxRdtase_dom_sf"/>
</dbReference>
<keyword evidence="2" id="KW-0521">NADP</keyword>
<dbReference type="InterPro" id="IPR005399">
    <property type="entry name" value="K_chnl_volt-dep_bsu_KCNAB-rel"/>
</dbReference>
<dbReference type="SMART" id="SM00156">
    <property type="entry name" value="PP2Ac"/>
    <property type="match status" value="1"/>
</dbReference>
<dbReference type="GO" id="GO:0016491">
    <property type="term" value="F:oxidoreductase activity"/>
    <property type="evidence" value="ECO:0007669"/>
    <property type="project" value="UniProtKB-KW"/>
</dbReference>
<comment type="similarity">
    <text evidence="1">Belongs to the shaker potassium channel beta subunit family.</text>
</comment>
<evidence type="ECO:0000313" key="5">
    <source>
        <dbReference type="EMBL" id="KAF2613069.1"/>
    </source>
</evidence>
<keyword evidence="3" id="KW-0560">Oxidoreductase</keyword>
<dbReference type="SUPFAM" id="SSF51430">
    <property type="entry name" value="NAD(P)-linked oxidoreductase"/>
    <property type="match status" value="1"/>
</dbReference>
<reference evidence="6 7" key="3">
    <citation type="journal article" date="2020" name="BMC Genomics">
        <title>Intraspecific diversification of the crop wild relative Brassica cretica Lam. using demographic model selection.</title>
        <authorList>
            <person name="Kioukis A."/>
            <person name="Michalopoulou V.A."/>
            <person name="Briers L."/>
            <person name="Pirintsos S."/>
            <person name="Studholme D.J."/>
            <person name="Pavlidis P."/>
            <person name="Sarris P.F."/>
        </authorList>
    </citation>
    <scope>NUCLEOTIDE SEQUENCE [LARGE SCALE GENOMIC DNA]</scope>
    <source>
        <strain evidence="7">cv. PFS-1207/04</strain>
        <strain evidence="6">PFS-1207/04</strain>
    </source>
</reference>
<dbReference type="InterPro" id="IPR006186">
    <property type="entry name" value="Ser/Thr-sp_prot-phosphatase"/>
</dbReference>
<evidence type="ECO:0000259" key="4">
    <source>
        <dbReference type="SMART" id="SM00156"/>
    </source>
</evidence>
<feature type="domain" description="Serine/threonine specific protein phosphatases" evidence="4">
    <location>
        <begin position="185"/>
        <end position="402"/>
    </location>
</feature>
<dbReference type="SUPFAM" id="SSF56300">
    <property type="entry name" value="Metallo-dependent phosphatases"/>
    <property type="match status" value="1"/>
</dbReference>
<dbReference type="Gene3D" id="3.20.20.100">
    <property type="entry name" value="NADP-dependent oxidoreductase domain"/>
    <property type="match status" value="1"/>
</dbReference>
<organism evidence="5">
    <name type="scientific">Brassica cretica</name>
    <name type="common">Mustard</name>
    <dbReference type="NCBI Taxonomy" id="69181"/>
    <lineage>
        <taxon>Eukaryota</taxon>
        <taxon>Viridiplantae</taxon>
        <taxon>Streptophyta</taxon>
        <taxon>Embryophyta</taxon>
        <taxon>Tracheophyta</taxon>
        <taxon>Spermatophyta</taxon>
        <taxon>Magnoliopsida</taxon>
        <taxon>eudicotyledons</taxon>
        <taxon>Gunneridae</taxon>
        <taxon>Pentapetalae</taxon>
        <taxon>rosids</taxon>
        <taxon>malvids</taxon>
        <taxon>Brassicales</taxon>
        <taxon>Brassicaceae</taxon>
        <taxon>Brassiceae</taxon>
        <taxon>Brassica</taxon>
    </lineage>
</organism>
<gene>
    <name evidence="6" type="ORF">DY000_02007642</name>
    <name evidence="5" type="ORF">F2Q70_00011976</name>
</gene>
<dbReference type="PRINTS" id="PR00114">
    <property type="entry name" value="STPHPHTASE"/>
</dbReference>
<dbReference type="InterPro" id="IPR023210">
    <property type="entry name" value="NADP_OxRdtase_dom"/>
</dbReference>
<comment type="caution">
    <text evidence="5">The sequence shown here is derived from an EMBL/GenBank/DDBJ whole genome shotgun (WGS) entry which is preliminary data.</text>
</comment>
<dbReference type="PANTHER" id="PTHR43150">
    <property type="entry name" value="HYPERKINETIC, ISOFORM M"/>
    <property type="match status" value="1"/>
</dbReference>
<evidence type="ECO:0000256" key="1">
    <source>
        <dbReference type="ARBA" id="ARBA00006515"/>
    </source>
</evidence>
<proteinExistence type="inferred from homology"/>
<protein>
    <recommendedName>
        <fullName evidence="4">Serine/threonine specific protein phosphatases domain-containing protein</fullName>
    </recommendedName>
</protein>
<dbReference type="AlphaFoldDB" id="A0A3N6RG84"/>
<evidence type="ECO:0000256" key="2">
    <source>
        <dbReference type="ARBA" id="ARBA00022857"/>
    </source>
</evidence>
<dbReference type="OrthoDB" id="1930084at2759"/>
<dbReference type="InterPro" id="IPR029052">
    <property type="entry name" value="Metallo-depent_PP-like"/>
</dbReference>
<dbReference type="EMBL" id="QGKV02000832">
    <property type="protein sequence ID" value="KAF3546104.1"/>
    <property type="molecule type" value="Genomic_DNA"/>
</dbReference>
<dbReference type="PANTHER" id="PTHR43150:SF2">
    <property type="entry name" value="HYPERKINETIC, ISOFORM M"/>
    <property type="match status" value="1"/>
</dbReference>
<evidence type="ECO:0000313" key="7">
    <source>
        <dbReference type="Proteomes" id="UP000266723"/>
    </source>
</evidence>
<dbReference type="EMBL" id="QGKY02000089">
    <property type="protein sequence ID" value="KAF2613069.1"/>
    <property type="molecule type" value="Genomic_DNA"/>
</dbReference>
<sequence>MPFSSSPPCSSCVRVFDDREDVTHPPSLVTTGAMPFTINHREPCHWSQRLHRRSGSCTRDLLSPWRRGCCRDHGVNFFDNAEVYANGRAEEIMGMAIRELGWRRSDIVVSTKIFWGGPGPNDKGLSRKHIIEGTKASLKRLDMDYVDVLYCHRVPEIEIKSSSFRSFSVNVFRRFYYGTSQYGTVTPHVIYVYFLERLSDHVSQYYNLAGISRLGRLLKSMAFMTMFHGVRECTWTCSTIFLLLPSSRLGLSLSLNTLDNILAWIGYMRYYRLPLFCPSPYFGLDLKSYELLMGSSANFHGSLPPSALKVTHEGPMCDLLWSVPHDRCGLSPRGAGYTFGQYNNGLSLISRAHQLLMEGFNWWQEKNVVTVFSAPNCFYRCGNFVVILQIRGTYFIQFDPPPRQAERSLILKPIQ</sequence>
<evidence type="ECO:0000313" key="6">
    <source>
        <dbReference type="EMBL" id="KAF3546104.1"/>
    </source>
</evidence>
<keyword evidence="7" id="KW-1185">Reference proteome</keyword>
<accession>A0A3N6RG84</accession>
<dbReference type="Pfam" id="PF00248">
    <property type="entry name" value="Aldo_ket_red"/>
    <property type="match status" value="1"/>
</dbReference>
<name>A0A3N6RG84_BRACR</name>